<evidence type="ECO:0000259" key="2">
    <source>
        <dbReference type="SMART" id="SM00014"/>
    </source>
</evidence>
<feature type="transmembrane region" description="Helical" evidence="1">
    <location>
        <begin position="58"/>
        <end position="80"/>
    </location>
</feature>
<feature type="transmembrane region" description="Helical" evidence="1">
    <location>
        <begin position="160"/>
        <end position="180"/>
    </location>
</feature>
<keyword evidence="1" id="KW-0812">Transmembrane</keyword>
<keyword evidence="1" id="KW-0472">Membrane</keyword>
<dbReference type="RefSeq" id="WP_127486562.1">
    <property type="nucleotide sequence ID" value="NZ_CP022572.1"/>
</dbReference>
<sequence>MKLRMYLIIAFVISVICVAGFAFISTLISDQQIIGFDRTIISAVQGMESPGLTTVMKIFTFIGSTKFVIILSVFLIFFLYKVLKHRLELILFVMAIAGTAIINVLLKHFFHRVRPDFHRLIEVSGYSFPSGHAMSAFTVYVMISFLLWRHITNRAGRSILILFSIMMILAIGISRIYLGVHYPSDIVGGYLASSVWVSMAIFFFQYYKERRYNKHNKLLRNR</sequence>
<dbReference type="SMART" id="SM00014">
    <property type="entry name" value="acidPPc"/>
    <property type="match status" value="1"/>
</dbReference>
<dbReference type="CDD" id="cd03392">
    <property type="entry name" value="PAP2_like_2"/>
    <property type="match status" value="1"/>
</dbReference>
<name>A0A3T0HXQ2_9BACI</name>
<feature type="transmembrane region" description="Helical" evidence="1">
    <location>
        <begin position="186"/>
        <end position="207"/>
    </location>
</feature>
<dbReference type="EMBL" id="CP022572">
    <property type="protein sequence ID" value="AZU61788.1"/>
    <property type="molecule type" value="Genomic_DNA"/>
</dbReference>
<dbReference type="Pfam" id="PF01569">
    <property type="entry name" value="PAP2"/>
    <property type="match status" value="1"/>
</dbReference>
<evidence type="ECO:0000256" key="1">
    <source>
        <dbReference type="SAM" id="Phobius"/>
    </source>
</evidence>
<keyword evidence="4" id="KW-1185">Reference proteome</keyword>
<feature type="transmembrane region" description="Helical" evidence="1">
    <location>
        <begin position="126"/>
        <end position="148"/>
    </location>
</feature>
<protein>
    <submittedName>
        <fullName evidence="3">Phosphatase PAP2 family protein</fullName>
    </submittedName>
</protein>
<dbReference type="PANTHER" id="PTHR14969:SF13">
    <property type="entry name" value="AT30094P"/>
    <property type="match status" value="1"/>
</dbReference>
<feature type="domain" description="Phosphatidic acid phosphatase type 2/haloperoxidase" evidence="2">
    <location>
        <begin position="87"/>
        <end position="201"/>
    </location>
</feature>
<dbReference type="OrthoDB" id="9789113at2"/>
<dbReference type="AlphaFoldDB" id="A0A3T0HXQ2"/>
<feature type="transmembrane region" description="Helical" evidence="1">
    <location>
        <begin position="7"/>
        <end position="28"/>
    </location>
</feature>
<accession>A0A3T0HXQ2</accession>
<dbReference type="KEGG" id="nmk:CHR53_11135"/>
<proteinExistence type="predicted"/>
<dbReference type="InterPro" id="IPR036938">
    <property type="entry name" value="PAP2/HPO_sf"/>
</dbReference>
<organism evidence="3 4">
    <name type="scientific">Neobacillus mesonae</name>
    <dbReference type="NCBI Taxonomy" id="1193713"/>
    <lineage>
        <taxon>Bacteria</taxon>
        <taxon>Bacillati</taxon>
        <taxon>Bacillota</taxon>
        <taxon>Bacilli</taxon>
        <taxon>Bacillales</taxon>
        <taxon>Bacillaceae</taxon>
        <taxon>Neobacillus</taxon>
    </lineage>
</organism>
<dbReference type="STRING" id="1193713.GCA_001636315_04652"/>
<dbReference type="Gene3D" id="1.20.144.10">
    <property type="entry name" value="Phosphatidic acid phosphatase type 2/haloperoxidase"/>
    <property type="match status" value="2"/>
</dbReference>
<feature type="transmembrane region" description="Helical" evidence="1">
    <location>
        <begin position="87"/>
        <end position="106"/>
    </location>
</feature>
<keyword evidence="1" id="KW-1133">Transmembrane helix</keyword>
<gene>
    <name evidence="3" type="ORF">CHR53_11135</name>
</gene>
<reference evidence="3 4" key="1">
    <citation type="submission" date="2017-07" db="EMBL/GenBank/DDBJ databases">
        <title>The complete genome sequence of Bacillus mesonae strain H20-5, an efficient strain improving plant abiotic stress resistance.</title>
        <authorList>
            <person name="Kim S.Y."/>
            <person name="Song H."/>
            <person name="Sang M.K."/>
            <person name="Weon H.-Y."/>
            <person name="Song J."/>
        </authorList>
    </citation>
    <scope>NUCLEOTIDE SEQUENCE [LARGE SCALE GENOMIC DNA]</scope>
    <source>
        <strain evidence="3 4">H20-5</strain>
    </source>
</reference>
<dbReference type="SUPFAM" id="SSF48317">
    <property type="entry name" value="Acid phosphatase/Vanadium-dependent haloperoxidase"/>
    <property type="match status" value="1"/>
</dbReference>
<evidence type="ECO:0000313" key="3">
    <source>
        <dbReference type="EMBL" id="AZU61788.1"/>
    </source>
</evidence>
<dbReference type="InterPro" id="IPR000326">
    <property type="entry name" value="PAP2/HPO"/>
</dbReference>
<dbReference type="Proteomes" id="UP000282892">
    <property type="component" value="Chromosome"/>
</dbReference>
<dbReference type="PANTHER" id="PTHR14969">
    <property type="entry name" value="SPHINGOSINE-1-PHOSPHATE PHOSPHOHYDROLASE"/>
    <property type="match status" value="1"/>
</dbReference>
<evidence type="ECO:0000313" key="4">
    <source>
        <dbReference type="Proteomes" id="UP000282892"/>
    </source>
</evidence>